<evidence type="ECO:0000313" key="10">
    <source>
        <dbReference type="Proteomes" id="UP000246058"/>
    </source>
</evidence>
<dbReference type="EMBL" id="CP029551">
    <property type="protein sequence ID" value="AWN37719.1"/>
    <property type="molecule type" value="Genomic_DNA"/>
</dbReference>
<dbReference type="GO" id="GO:0004673">
    <property type="term" value="F:protein histidine kinase activity"/>
    <property type="evidence" value="ECO:0007669"/>
    <property type="project" value="UniProtKB-EC"/>
</dbReference>
<sequence>MMVDELQYRTRNLVAVVRSIACQIMGASAMPVAFQPRSNDRFAALSRVQGLPSRSAREPITIRALIQAELDAIGVMPGKVRVELDGPPAALRKTSVQMLALALHQLATNARKYGALVGGQGGLRMRWETYRTGGERWLSLTWLEDGASSRRADGPARRGYGRELIEKALPYALEVRTSYELGEAQLGCPIEMPMS</sequence>
<name>A0A2U8VVB0_9HYPH</name>
<evidence type="ECO:0000256" key="2">
    <source>
        <dbReference type="ARBA" id="ARBA00012438"/>
    </source>
</evidence>
<keyword evidence="3" id="KW-0597">Phosphoprotein</keyword>
<dbReference type="Proteomes" id="UP000246058">
    <property type="component" value="Chromosome"/>
</dbReference>
<evidence type="ECO:0000256" key="4">
    <source>
        <dbReference type="ARBA" id="ARBA00022679"/>
    </source>
</evidence>
<keyword evidence="7" id="KW-0067">ATP-binding</keyword>
<dbReference type="EC" id="2.7.13.3" evidence="2"/>
<accession>A0A2U8VVB0</accession>
<keyword evidence="5" id="KW-0547">Nucleotide-binding</keyword>
<dbReference type="AlphaFoldDB" id="A0A2U8VVB0"/>
<keyword evidence="6" id="KW-0418">Kinase</keyword>
<reference evidence="9 10" key="1">
    <citation type="submission" date="2018-05" db="EMBL/GenBank/DDBJ databases">
        <title>Complete Genome Sequence of Methylobacterium sp. 17Sr1-43.</title>
        <authorList>
            <person name="Srinivasan S."/>
        </authorList>
    </citation>
    <scope>NUCLEOTIDE SEQUENCE [LARGE SCALE GENOMIC DNA]</scope>
    <source>
        <strain evidence="9 10">17Sr1-43</strain>
    </source>
</reference>
<dbReference type="PANTHER" id="PTHR41523">
    <property type="entry name" value="TWO-COMPONENT SYSTEM SENSOR PROTEIN"/>
    <property type="match status" value="1"/>
</dbReference>
<dbReference type="SMART" id="SM00911">
    <property type="entry name" value="HWE_HK"/>
    <property type="match status" value="1"/>
</dbReference>
<dbReference type="KEGG" id="meti:DK427_19940"/>
<evidence type="ECO:0000256" key="5">
    <source>
        <dbReference type="ARBA" id="ARBA00022741"/>
    </source>
</evidence>
<organism evidence="9 10">
    <name type="scientific">Methylobacterium radiodurans</name>
    <dbReference type="NCBI Taxonomy" id="2202828"/>
    <lineage>
        <taxon>Bacteria</taxon>
        <taxon>Pseudomonadati</taxon>
        <taxon>Pseudomonadota</taxon>
        <taxon>Alphaproteobacteria</taxon>
        <taxon>Hyphomicrobiales</taxon>
        <taxon>Methylobacteriaceae</taxon>
        <taxon>Methylobacterium</taxon>
    </lineage>
</organism>
<dbReference type="InterPro" id="IPR036890">
    <property type="entry name" value="HATPase_C_sf"/>
</dbReference>
<gene>
    <name evidence="9" type="ORF">DK427_19940</name>
</gene>
<evidence type="ECO:0000259" key="8">
    <source>
        <dbReference type="SMART" id="SM00911"/>
    </source>
</evidence>
<comment type="catalytic activity">
    <reaction evidence="1">
        <text>ATP + protein L-histidine = ADP + protein N-phospho-L-histidine.</text>
        <dbReference type="EC" id="2.7.13.3"/>
    </reaction>
</comment>
<dbReference type="RefSeq" id="WP_109952785.1">
    <property type="nucleotide sequence ID" value="NZ_CP029551.1"/>
</dbReference>
<dbReference type="OrthoDB" id="9760752at2"/>
<evidence type="ECO:0000313" key="9">
    <source>
        <dbReference type="EMBL" id="AWN37719.1"/>
    </source>
</evidence>
<protein>
    <recommendedName>
        <fullName evidence="2">histidine kinase</fullName>
        <ecNumber evidence="2">2.7.13.3</ecNumber>
    </recommendedName>
</protein>
<evidence type="ECO:0000256" key="7">
    <source>
        <dbReference type="ARBA" id="ARBA00022840"/>
    </source>
</evidence>
<evidence type="ECO:0000256" key="1">
    <source>
        <dbReference type="ARBA" id="ARBA00000085"/>
    </source>
</evidence>
<keyword evidence="4" id="KW-0808">Transferase</keyword>
<evidence type="ECO:0000256" key="6">
    <source>
        <dbReference type="ARBA" id="ARBA00022777"/>
    </source>
</evidence>
<dbReference type="InterPro" id="IPR011102">
    <property type="entry name" value="Sig_transdc_His_kinase_HWE"/>
</dbReference>
<dbReference type="PANTHER" id="PTHR41523:SF7">
    <property type="entry name" value="HISTIDINE KINASE"/>
    <property type="match status" value="1"/>
</dbReference>
<proteinExistence type="predicted"/>
<dbReference type="GO" id="GO:0005524">
    <property type="term" value="F:ATP binding"/>
    <property type="evidence" value="ECO:0007669"/>
    <property type="project" value="UniProtKB-KW"/>
</dbReference>
<evidence type="ECO:0000256" key="3">
    <source>
        <dbReference type="ARBA" id="ARBA00022553"/>
    </source>
</evidence>
<dbReference type="Gene3D" id="3.30.565.10">
    <property type="entry name" value="Histidine kinase-like ATPase, C-terminal domain"/>
    <property type="match status" value="1"/>
</dbReference>
<keyword evidence="10" id="KW-1185">Reference proteome</keyword>
<dbReference type="Pfam" id="PF07536">
    <property type="entry name" value="HWE_HK"/>
    <property type="match status" value="1"/>
</dbReference>
<feature type="domain" description="Signal transduction histidine kinase HWE region" evidence="8">
    <location>
        <begin position="5"/>
        <end position="88"/>
    </location>
</feature>